<proteinExistence type="predicted"/>
<comment type="caution">
    <text evidence="1">The sequence shown here is derived from an EMBL/GenBank/DDBJ whole genome shotgun (WGS) entry which is preliminary data.</text>
</comment>
<sequence length="378" mass="44720">MIFTYEFKSKLDDFGLFLQRLCEKVKINYKLNYDALVFTLELDAKEEKILEFNEEVKKLPYFMFLEDFSFNQNKVIENNYKAKNILSLNLCDEIFLDLKLKKQIFKECKKSNFCIVANYELFKKAFICDKNTQILLNSYEKPFVKLALKSLYQKAHNLDDYLYVCFAPSKELSEKLKNANELYFVEDSKDFLIISTFDDDFCIINNPYCDEKIKAYNIDNFIFNVPSTLADFKKMLYTLENGEKLLNNYEKEFKLKEFKQENKLNLLEFINFIFDFFELDIKSIPNKYTKGLRIDFIDDINSQLLLAKTFSSIMSFKLAGAKMIEIGVFESLIAYLGKKIPKGVIYSTMCENASFLSYNAFLNKHLKLSRWQNYECIN</sequence>
<evidence type="ECO:0000313" key="1">
    <source>
        <dbReference type="EMBL" id="MBZ7986867.1"/>
    </source>
</evidence>
<evidence type="ECO:0000313" key="2">
    <source>
        <dbReference type="Proteomes" id="UP000786183"/>
    </source>
</evidence>
<name>A0ABS7WQ29_9BACT</name>
<dbReference type="EMBL" id="JACGBB010000003">
    <property type="protein sequence ID" value="MBZ7986867.1"/>
    <property type="molecule type" value="Genomic_DNA"/>
</dbReference>
<dbReference type="Proteomes" id="UP000786183">
    <property type="component" value="Unassembled WGS sequence"/>
</dbReference>
<reference evidence="1 2" key="1">
    <citation type="submission" date="2020-07" db="EMBL/GenBank/DDBJ databases">
        <title>Transfer of Campylobacter canadensis to the novel genus Avispirillum gen. nov., that also includes two novel species recovered from migratory waterfowl: Avispirillum anseris sp. nov. and Avispirillum brantae sp. nov.</title>
        <authorList>
            <person name="Miller W.G."/>
            <person name="Chapman M.H."/>
            <person name="Yee E."/>
            <person name="Inglis G.D."/>
        </authorList>
    </citation>
    <scope>NUCLEOTIDE SEQUENCE [LARGE SCALE GENOMIC DNA]</scope>
    <source>
        <strain evidence="1 2">L283</strain>
    </source>
</reference>
<keyword evidence="2" id="KW-1185">Reference proteome</keyword>
<accession>A0ABS7WQ29</accession>
<gene>
    <name evidence="1" type="ORF">AVCANL283_01875</name>
</gene>
<organism evidence="1 2">
    <name type="scientific">Campylobacter canadensis</name>
    <dbReference type="NCBI Taxonomy" id="449520"/>
    <lineage>
        <taxon>Bacteria</taxon>
        <taxon>Pseudomonadati</taxon>
        <taxon>Campylobacterota</taxon>
        <taxon>Epsilonproteobacteria</taxon>
        <taxon>Campylobacterales</taxon>
        <taxon>Campylobacteraceae</taxon>
        <taxon>Campylobacter</taxon>
    </lineage>
</organism>
<protein>
    <submittedName>
        <fullName evidence="1">Uncharacterized protein</fullName>
    </submittedName>
</protein>
<dbReference type="RefSeq" id="WP_224325161.1">
    <property type="nucleotide sequence ID" value="NZ_JACGBB010000003.1"/>
</dbReference>